<dbReference type="AlphaFoldDB" id="A0A0D6R005"/>
<feature type="coiled-coil region" evidence="1">
    <location>
        <begin position="379"/>
        <end position="443"/>
    </location>
</feature>
<feature type="region of interest" description="Disordered" evidence="2">
    <location>
        <begin position="71"/>
        <end position="112"/>
    </location>
</feature>
<keyword evidence="1" id="KW-0175">Coiled coil</keyword>
<accession>A0A0D6R005</accession>
<feature type="compositionally biased region" description="Basic and acidic residues" evidence="2">
    <location>
        <begin position="262"/>
        <end position="282"/>
    </location>
</feature>
<evidence type="ECO:0000256" key="2">
    <source>
        <dbReference type="SAM" id="MobiDB-lite"/>
    </source>
</evidence>
<organism evidence="4">
    <name type="scientific">Araucaria cunninghamii</name>
    <name type="common">Hoop pine</name>
    <name type="synonym">Moreton Bay pine</name>
    <dbReference type="NCBI Taxonomy" id="56994"/>
    <lineage>
        <taxon>Eukaryota</taxon>
        <taxon>Viridiplantae</taxon>
        <taxon>Streptophyta</taxon>
        <taxon>Embryophyta</taxon>
        <taxon>Tracheophyta</taxon>
        <taxon>Spermatophyta</taxon>
        <taxon>Pinopsida</taxon>
        <taxon>Pinidae</taxon>
        <taxon>Conifers II</taxon>
        <taxon>Araucariales</taxon>
        <taxon>Araucariaceae</taxon>
        <taxon>Araucaria</taxon>
    </lineage>
</organism>
<evidence type="ECO:0000313" key="4">
    <source>
        <dbReference type="EMBL" id="JAG97162.1"/>
    </source>
</evidence>
<dbReference type="EMBL" id="GCKF01034692">
    <property type="protein sequence ID" value="JAG97162.1"/>
    <property type="molecule type" value="Transcribed_RNA"/>
</dbReference>
<feature type="compositionally biased region" description="Basic and acidic residues" evidence="2">
    <location>
        <begin position="100"/>
        <end position="109"/>
    </location>
</feature>
<feature type="domain" description="Myb/SANT-like DNA-binding" evidence="3">
    <location>
        <begin position="112"/>
        <end position="194"/>
    </location>
</feature>
<dbReference type="PANTHER" id="PTHR46327">
    <property type="entry name" value="F16F4.11 PROTEIN-RELATED"/>
    <property type="match status" value="1"/>
</dbReference>
<feature type="compositionally biased region" description="Acidic residues" evidence="2">
    <location>
        <begin position="283"/>
        <end position="312"/>
    </location>
</feature>
<proteinExistence type="predicted"/>
<dbReference type="InterPro" id="IPR044822">
    <property type="entry name" value="Myb_DNA-bind_4"/>
</dbReference>
<dbReference type="Pfam" id="PF13837">
    <property type="entry name" value="Myb_DNA-bind_4"/>
    <property type="match status" value="1"/>
</dbReference>
<dbReference type="Gene3D" id="1.10.10.60">
    <property type="entry name" value="Homeodomain-like"/>
    <property type="match status" value="1"/>
</dbReference>
<evidence type="ECO:0000259" key="3">
    <source>
        <dbReference type="Pfam" id="PF13837"/>
    </source>
</evidence>
<evidence type="ECO:0000256" key="1">
    <source>
        <dbReference type="SAM" id="Coils"/>
    </source>
</evidence>
<name>A0A0D6R005_ARACU</name>
<sequence>MMEGSVMDGAMLSGNASMDPLQLHPLSRQGPRPLQVMGGAGPMALIPHMAVGGHETCGQLQQQQQCLGHEAKGIQRSGSSKCRASVSEEDEPSFTEDGTEGQRGKRDSPWQRMKWTDNNVRLLITAVMYMADEGETQDGGNKRKSGILQKKGKWKSVSKLMNKKGCPVSPQQCEDKFNDLNKRYKRLNDVLGKGIACDVVENPSLLEGMSLSDKAKDDVRKILSSKHLFYREMCAYHHGHAFPQADHGCQQANMLMQYPGRGREGHEMFRPIGEDGACRGGDENDDMEEEDGEDEDDEDDEDVEDEGGDPEMEGGGMGENMKRPKMNPNWEDVGFWASPESQDCGRPSAQDNLSQELMGMLQDDTKTDWQKRQWMRTRTMQLEEQKLQIQAQAFELEKQRIKWKRIKNRKDRELDRLKLDNERMKLENERMVLQLKHRELDLEFKRSEASSMSSLAMKMDRFRGLEQHDLGKGEPMQ</sequence>
<reference evidence="4" key="1">
    <citation type="submission" date="2015-03" db="EMBL/GenBank/DDBJ databases">
        <title>A transcriptome of Araucaria cunninghamii, an australian fine timber species.</title>
        <authorList>
            <person name="Jing Yi C.J.Y."/>
            <person name="Yin San L.Y.S."/>
            <person name="Abdul Karim S.S."/>
            <person name="Wan Azmi N.N."/>
            <person name="Hercus R.R."/>
            <person name="Croft L.L."/>
        </authorList>
    </citation>
    <scope>NUCLEOTIDE SEQUENCE</scope>
    <source>
        <strain evidence="4">MI0301</strain>
        <tissue evidence="4">Leaf</tissue>
    </source>
</reference>
<feature type="compositionally biased region" description="Acidic residues" evidence="2">
    <location>
        <begin position="87"/>
        <end position="99"/>
    </location>
</feature>
<protein>
    <recommendedName>
        <fullName evidence="3">Myb/SANT-like DNA-binding domain-containing protein</fullName>
    </recommendedName>
</protein>
<dbReference type="PANTHER" id="PTHR46327:SF9">
    <property type="entry name" value="MYB_SANT-LIKE DNA-BINDING DOMAIN-CONTAINING PROTEIN"/>
    <property type="match status" value="1"/>
</dbReference>
<feature type="region of interest" description="Disordered" evidence="2">
    <location>
        <begin position="262"/>
        <end position="329"/>
    </location>
</feature>